<proteinExistence type="predicted"/>
<evidence type="ECO:0000313" key="2">
    <source>
        <dbReference type="Proteomes" id="UP001152320"/>
    </source>
</evidence>
<protein>
    <recommendedName>
        <fullName evidence="3">Ig-like domain-containing protein</fullName>
    </recommendedName>
</protein>
<dbReference type="EMBL" id="JAIZAY010000010">
    <property type="protein sequence ID" value="KAJ8035420.1"/>
    <property type="molecule type" value="Genomic_DNA"/>
</dbReference>
<reference evidence="1" key="1">
    <citation type="submission" date="2021-10" db="EMBL/GenBank/DDBJ databases">
        <title>Tropical sea cucumber genome reveals ecological adaptation and Cuvierian tubules defense mechanism.</title>
        <authorList>
            <person name="Chen T."/>
        </authorList>
    </citation>
    <scope>NUCLEOTIDE SEQUENCE</scope>
    <source>
        <strain evidence="1">Nanhai2018</strain>
        <tissue evidence="1">Muscle</tissue>
    </source>
</reference>
<dbReference type="InterPro" id="IPR036179">
    <property type="entry name" value="Ig-like_dom_sf"/>
</dbReference>
<dbReference type="InterPro" id="IPR013783">
    <property type="entry name" value="Ig-like_fold"/>
</dbReference>
<organism evidence="1 2">
    <name type="scientific">Holothuria leucospilota</name>
    <name type="common">Black long sea cucumber</name>
    <name type="synonym">Mertensiothuria leucospilota</name>
    <dbReference type="NCBI Taxonomy" id="206669"/>
    <lineage>
        <taxon>Eukaryota</taxon>
        <taxon>Metazoa</taxon>
        <taxon>Echinodermata</taxon>
        <taxon>Eleutherozoa</taxon>
        <taxon>Echinozoa</taxon>
        <taxon>Holothuroidea</taxon>
        <taxon>Aspidochirotacea</taxon>
        <taxon>Aspidochirotida</taxon>
        <taxon>Holothuriidae</taxon>
        <taxon>Holothuria</taxon>
    </lineage>
</organism>
<dbReference type="OrthoDB" id="8908372at2759"/>
<dbReference type="Proteomes" id="UP001152320">
    <property type="component" value="Chromosome 10"/>
</dbReference>
<dbReference type="SUPFAM" id="SSF48726">
    <property type="entry name" value="Immunoglobulin"/>
    <property type="match status" value="1"/>
</dbReference>
<evidence type="ECO:0008006" key="3">
    <source>
        <dbReference type="Google" id="ProtNLM"/>
    </source>
</evidence>
<evidence type="ECO:0000313" key="1">
    <source>
        <dbReference type="EMBL" id="KAJ8035420.1"/>
    </source>
</evidence>
<gene>
    <name evidence="1" type="ORF">HOLleu_22644</name>
</gene>
<name>A0A9Q1BZE8_HOLLE</name>
<keyword evidence="2" id="KW-1185">Reference proteome</keyword>
<sequence>MCVKYKEDILPMLVFCTSIFLSITTCETAIVCPNVSIEKESSRAISCQSDRAISDFYWYRGNSSSAPILLLDNEGKAGAEYGSEHYDISSNGSMILKNVQVEHESYYSFVGYYENRKFGRATFLVNVTISPDPPCPLIRGCNACIECDFFELKKEGTLTCEIKRARPLLPLVWNIASKKGIDFVRHHANEERNPESDSWDTSVSLDYTIEDPCGVIGEVKCVAEDPSNILQSRISTVNIKTGNEMLSLPSPHFTSFSFSLGYVILRFTFLLESLLKHS</sequence>
<accession>A0A9Q1BZE8</accession>
<comment type="caution">
    <text evidence="1">The sequence shown here is derived from an EMBL/GenBank/DDBJ whole genome shotgun (WGS) entry which is preliminary data.</text>
</comment>
<dbReference type="AlphaFoldDB" id="A0A9Q1BZE8"/>
<dbReference type="Gene3D" id="2.60.40.10">
    <property type="entry name" value="Immunoglobulins"/>
    <property type="match status" value="1"/>
</dbReference>